<dbReference type="InterPro" id="IPR001670">
    <property type="entry name" value="ADH_Fe/GldA"/>
</dbReference>
<dbReference type="AlphaFoldDB" id="A0A1V5MJG3"/>
<name>A0A1V5MJG3_UNCT6</name>
<comment type="similarity">
    <text evidence="1">Belongs to the iron-containing alcohol dehydrogenase family.</text>
</comment>
<evidence type="ECO:0000256" key="1">
    <source>
        <dbReference type="ARBA" id="ARBA00007358"/>
    </source>
</evidence>
<feature type="domain" description="Alcohol dehydrogenase iron-type/glycerol dehydrogenase GldA" evidence="4">
    <location>
        <begin position="10"/>
        <end position="174"/>
    </location>
</feature>
<dbReference type="PROSITE" id="PS00913">
    <property type="entry name" value="ADH_IRON_1"/>
    <property type="match status" value="1"/>
</dbReference>
<dbReference type="Proteomes" id="UP000485484">
    <property type="component" value="Unassembled WGS sequence"/>
</dbReference>
<evidence type="ECO:0000259" key="4">
    <source>
        <dbReference type="Pfam" id="PF00465"/>
    </source>
</evidence>
<keyword evidence="3" id="KW-0520">NAD</keyword>
<dbReference type="PANTHER" id="PTHR11496:SF102">
    <property type="entry name" value="ALCOHOL DEHYDROGENASE 4"/>
    <property type="match status" value="1"/>
</dbReference>
<sequence>MKIDFTLRLPKKISFGAGRFETLAEEANLLAASGKVLCVLDPAVRPVLWPRIEKTALAGRAVNLEIPAGEPTVEAVDRAAETARAVNPELVIGIGGGSAMDFAKALAALIENPGSSEEYRGQDRLKKPCRPKIMVPTTAGTGSEISPTAVLIGGGRKGGINSPDLIPETALLDPELTLDLPAPVTVASGLDAFCHALESYLSVRSTPFSEPLSLQALELLVRGLPAALAAPGDLPARTDNLLGSLLAGITLASAGVIANHSLSYPLGARHGIGHGLANGIMLPYVVRACLPEAAEKLAKVADRLGVAPGASVSERAVRTADFIFEFEARLGFKHRLRDLGVRAEELEAMAAEASQVAVPIANTPRPMNVAELAEIYRKAY</sequence>
<keyword evidence="2 6" id="KW-0560">Oxidoreductase</keyword>
<dbReference type="InterPro" id="IPR018211">
    <property type="entry name" value="ADH_Fe_CS"/>
</dbReference>
<dbReference type="InterPro" id="IPR056798">
    <property type="entry name" value="ADH_Fe_C"/>
</dbReference>
<accession>A0A1V5MJG3</accession>
<dbReference type="GO" id="GO:0046872">
    <property type="term" value="F:metal ion binding"/>
    <property type="evidence" value="ECO:0007669"/>
    <property type="project" value="InterPro"/>
</dbReference>
<dbReference type="Gene3D" id="1.20.1090.10">
    <property type="entry name" value="Dehydroquinate synthase-like - alpha domain"/>
    <property type="match status" value="1"/>
</dbReference>
<evidence type="ECO:0000256" key="2">
    <source>
        <dbReference type="ARBA" id="ARBA00023002"/>
    </source>
</evidence>
<dbReference type="FunFam" id="3.40.50.1970:FF:000003">
    <property type="entry name" value="Alcohol dehydrogenase, iron-containing"/>
    <property type="match status" value="1"/>
</dbReference>
<dbReference type="GO" id="GO:0050093">
    <property type="term" value="F:methanol dehydrogenase (NAD+) activity"/>
    <property type="evidence" value="ECO:0007669"/>
    <property type="project" value="UniProtKB-EC"/>
</dbReference>
<organism evidence="6">
    <name type="scientific">candidate division TA06 bacterium ADurb.Bin417</name>
    <dbReference type="NCBI Taxonomy" id="1852828"/>
    <lineage>
        <taxon>Bacteria</taxon>
        <taxon>Bacteria division TA06</taxon>
    </lineage>
</organism>
<gene>
    <name evidence="6" type="primary">mdh</name>
    <name evidence="6" type="ORF">BWY73_00340</name>
</gene>
<evidence type="ECO:0000256" key="3">
    <source>
        <dbReference type="ARBA" id="ARBA00023027"/>
    </source>
</evidence>
<dbReference type="PANTHER" id="PTHR11496">
    <property type="entry name" value="ALCOHOL DEHYDROGENASE"/>
    <property type="match status" value="1"/>
</dbReference>
<evidence type="ECO:0000313" key="6">
    <source>
        <dbReference type="EMBL" id="OPZ93397.1"/>
    </source>
</evidence>
<evidence type="ECO:0000259" key="5">
    <source>
        <dbReference type="Pfam" id="PF25137"/>
    </source>
</evidence>
<dbReference type="EMBL" id="MWAK01000026">
    <property type="protein sequence ID" value="OPZ93397.1"/>
    <property type="molecule type" value="Genomic_DNA"/>
</dbReference>
<dbReference type="SUPFAM" id="SSF56796">
    <property type="entry name" value="Dehydroquinate synthase-like"/>
    <property type="match status" value="1"/>
</dbReference>
<dbReference type="Pfam" id="PF00465">
    <property type="entry name" value="Fe-ADH"/>
    <property type="match status" value="1"/>
</dbReference>
<protein>
    <submittedName>
        <fullName evidence="6">NAD-dependent methanol dehydrogenase</fullName>
        <ecNumber evidence="6">1.1.1.244</ecNumber>
    </submittedName>
</protein>
<dbReference type="EC" id="1.1.1.244" evidence="6"/>
<proteinExistence type="inferred from homology"/>
<feature type="domain" description="Fe-containing alcohol dehydrogenase-like C-terminal" evidence="5">
    <location>
        <begin position="185"/>
        <end position="380"/>
    </location>
</feature>
<dbReference type="Gene3D" id="3.40.50.1970">
    <property type="match status" value="1"/>
</dbReference>
<comment type="caution">
    <text evidence="6">The sequence shown here is derived from an EMBL/GenBank/DDBJ whole genome shotgun (WGS) entry which is preliminary data.</text>
</comment>
<reference evidence="6" key="1">
    <citation type="submission" date="2017-02" db="EMBL/GenBank/DDBJ databases">
        <title>Delving into the versatile metabolic prowess of the omnipresent phylum Bacteroidetes.</title>
        <authorList>
            <person name="Nobu M.K."/>
            <person name="Mei R."/>
            <person name="Narihiro T."/>
            <person name="Kuroda K."/>
            <person name="Liu W.-T."/>
        </authorList>
    </citation>
    <scope>NUCLEOTIDE SEQUENCE</scope>
    <source>
        <strain evidence="6">ADurb.Bin417</strain>
    </source>
</reference>
<dbReference type="CDD" id="cd08551">
    <property type="entry name" value="Fe-ADH"/>
    <property type="match status" value="1"/>
</dbReference>
<dbReference type="Pfam" id="PF25137">
    <property type="entry name" value="ADH_Fe_C"/>
    <property type="match status" value="1"/>
</dbReference>
<dbReference type="InterPro" id="IPR039697">
    <property type="entry name" value="Alcohol_dehydrogenase_Fe"/>
</dbReference>